<proteinExistence type="predicted"/>
<name>X1LA52_9ZZZZ</name>
<comment type="caution">
    <text evidence="1">The sequence shown here is derived from an EMBL/GenBank/DDBJ whole genome shotgun (WGS) entry which is preliminary data.</text>
</comment>
<protein>
    <submittedName>
        <fullName evidence="1">Uncharacterized protein</fullName>
    </submittedName>
</protein>
<gene>
    <name evidence="1" type="ORF">S06H3_06094</name>
</gene>
<dbReference type="AlphaFoldDB" id="X1LA52"/>
<evidence type="ECO:0000313" key="1">
    <source>
        <dbReference type="EMBL" id="GAH90993.1"/>
    </source>
</evidence>
<reference evidence="1" key="1">
    <citation type="journal article" date="2014" name="Front. Microbiol.">
        <title>High frequency of phylogenetically diverse reductive dehalogenase-homologous genes in deep subseafloor sedimentary metagenomes.</title>
        <authorList>
            <person name="Kawai M."/>
            <person name="Futagami T."/>
            <person name="Toyoda A."/>
            <person name="Takaki Y."/>
            <person name="Nishi S."/>
            <person name="Hori S."/>
            <person name="Arai W."/>
            <person name="Tsubouchi T."/>
            <person name="Morono Y."/>
            <person name="Uchiyama I."/>
            <person name="Ito T."/>
            <person name="Fujiyama A."/>
            <person name="Inagaki F."/>
            <person name="Takami H."/>
        </authorList>
    </citation>
    <scope>NUCLEOTIDE SEQUENCE</scope>
    <source>
        <strain evidence="1">Expedition CK06-06</strain>
    </source>
</reference>
<organism evidence="1">
    <name type="scientific">marine sediment metagenome</name>
    <dbReference type="NCBI Taxonomy" id="412755"/>
    <lineage>
        <taxon>unclassified sequences</taxon>
        <taxon>metagenomes</taxon>
        <taxon>ecological metagenomes</taxon>
    </lineage>
</organism>
<accession>X1LA52</accession>
<sequence length="31" mass="3338">ATILETKQAVKSLAPPQPLLKEIMKIHPGQG</sequence>
<feature type="non-terminal residue" evidence="1">
    <location>
        <position position="1"/>
    </location>
</feature>
<dbReference type="EMBL" id="BARV01002327">
    <property type="protein sequence ID" value="GAH90993.1"/>
    <property type="molecule type" value="Genomic_DNA"/>
</dbReference>